<evidence type="ECO:0000313" key="3">
    <source>
        <dbReference type="Proteomes" id="UP001374579"/>
    </source>
</evidence>
<accession>A0AAN9GEL7</accession>
<gene>
    <name evidence="2" type="ORF">V1264_017446</name>
</gene>
<evidence type="ECO:0000256" key="1">
    <source>
        <dbReference type="SAM" id="MobiDB-lite"/>
    </source>
</evidence>
<sequence>MESVWDRPPGLGAVVPPPPLAPLDNDDHDDVNDEDGRGSDAESEKFEDSVPILPPPVASSTPGLPLSTPVPAASSNAKKNGKGKGNKDRQARDKQATIDFLPRQRLSTPKRSREGGDSPQSSDTAGKQGKYDTK</sequence>
<comment type="caution">
    <text evidence="2">The sequence shown here is derived from an EMBL/GenBank/DDBJ whole genome shotgun (WGS) entry which is preliminary data.</text>
</comment>
<feature type="compositionally biased region" description="Basic and acidic residues" evidence="1">
    <location>
        <begin position="85"/>
        <end position="96"/>
    </location>
</feature>
<keyword evidence="3" id="KW-1185">Reference proteome</keyword>
<proteinExistence type="predicted"/>
<dbReference type="EMBL" id="JBAMIC010000007">
    <property type="protein sequence ID" value="KAK7106158.1"/>
    <property type="molecule type" value="Genomic_DNA"/>
</dbReference>
<organism evidence="2 3">
    <name type="scientific">Littorina saxatilis</name>
    <dbReference type="NCBI Taxonomy" id="31220"/>
    <lineage>
        <taxon>Eukaryota</taxon>
        <taxon>Metazoa</taxon>
        <taxon>Spiralia</taxon>
        <taxon>Lophotrochozoa</taxon>
        <taxon>Mollusca</taxon>
        <taxon>Gastropoda</taxon>
        <taxon>Caenogastropoda</taxon>
        <taxon>Littorinimorpha</taxon>
        <taxon>Littorinoidea</taxon>
        <taxon>Littorinidae</taxon>
        <taxon>Littorina</taxon>
    </lineage>
</organism>
<name>A0AAN9GEL7_9CAEN</name>
<dbReference type="Proteomes" id="UP001374579">
    <property type="component" value="Unassembled WGS sequence"/>
</dbReference>
<feature type="compositionally biased region" description="Acidic residues" evidence="1">
    <location>
        <begin position="24"/>
        <end position="33"/>
    </location>
</feature>
<reference evidence="2 3" key="1">
    <citation type="submission" date="2024-02" db="EMBL/GenBank/DDBJ databases">
        <title>Chromosome-scale genome assembly of the rough periwinkle Littorina saxatilis.</title>
        <authorList>
            <person name="De Jode A."/>
            <person name="Faria R."/>
            <person name="Formenti G."/>
            <person name="Sims Y."/>
            <person name="Smith T.P."/>
            <person name="Tracey A."/>
            <person name="Wood J.M.D."/>
            <person name="Zagrodzka Z.B."/>
            <person name="Johannesson K."/>
            <person name="Butlin R.K."/>
            <person name="Leder E.H."/>
        </authorList>
    </citation>
    <scope>NUCLEOTIDE SEQUENCE [LARGE SCALE GENOMIC DNA]</scope>
    <source>
        <strain evidence="2">Snail1</strain>
        <tissue evidence="2">Muscle</tissue>
    </source>
</reference>
<feature type="region of interest" description="Disordered" evidence="1">
    <location>
        <begin position="1"/>
        <end position="134"/>
    </location>
</feature>
<evidence type="ECO:0000313" key="2">
    <source>
        <dbReference type="EMBL" id="KAK7106158.1"/>
    </source>
</evidence>
<protein>
    <submittedName>
        <fullName evidence="2">Uncharacterized protein</fullName>
    </submittedName>
</protein>
<feature type="compositionally biased region" description="Basic and acidic residues" evidence="1">
    <location>
        <begin position="34"/>
        <end position="48"/>
    </location>
</feature>
<dbReference type="AlphaFoldDB" id="A0AAN9GEL7"/>